<feature type="region of interest" description="Disordered" evidence="1">
    <location>
        <begin position="174"/>
        <end position="197"/>
    </location>
</feature>
<dbReference type="Pfam" id="PF01757">
    <property type="entry name" value="Acyl_transf_3"/>
    <property type="match status" value="1"/>
</dbReference>
<dbReference type="Proteomes" id="UP001150062">
    <property type="component" value="Unassembled WGS sequence"/>
</dbReference>
<keyword evidence="6" id="KW-1185">Reference proteome</keyword>
<gene>
    <name evidence="5" type="ORF">M0813_13518</name>
</gene>
<feature type="transmembrane region" description="Helical" evidence="2">
    <location>
        <begin position="467"/>
        <end position="488"/>
    </location>
</feature>
<feature type="transmembrane region" description="Helical" evidence="2">
    <location>
        <begin position="500"/>
        <end position="523"/>
    </location>
</feature>
<dbReference type="EMBL" id="JAOAOG010000035">
    <property type="protein sequence ID" value="KAJ6253023.1"/>
    <property type="molecule type" value="Genomic_DNA"/>
</dbReference>
<feature type="transmembrane region" description="Helical" evidence="2">
    <location>
        <begin position="424"/>
        <end position="447"/>
    </location>
</feature>
<feature type="signal peptide" evidence="3">
    <location>
        <begin position="1"/>
        <end position="22"/>
    </location>
</feature>
<keyword evidence="2" id="KW-0812">Transmembrane</keyword>
<reference evidence="5" key="1">
    <citation type="submission" date="2022-08" db="EMBL/GenBank/DDBJ databases">
        <title>Novel sulfate-reducing endosymbionts in the free-living metamonad Anaeramoeba.</title>
        <authorList>
            <person name="Jerlstrom-Hultqvist J."/>
            <person name="Cepicka I."/>
            <person name="Gallot-Lavallee L."/>
            <person name="Salas-Leiva D."/>
            <person name="Curtis B.A."/>
            <person name="Zahonova K."/>
            <person name="Pipaliya S."/>
            <person name="Dacks J."/>
            <person name="Roger A.J."/>
        </authorList>
    </citation>
    <scope>NUCLEOTIDE SEQUENCE</scope>
    <source>
        <strain evidence="5">Schooner1</strain>
    </source>
</reference>
<evidence type="ECO:0000256" key="2">
    <source>
        <dbReference type="SAM" id="Phobius"/>
    </source>
</evidence>
<dbReference type="InterPro" id="IPR052728">
    <property type="entry name" value="O2_lipid_transport_reg"/>
</dbReference>
<feature type="domain" description="Acyltransferase 3" evidence="4">
    <location>
        <begin position="246"/>
        <end position="628"/>
    </location>
</feature>
<evidence type="ECO:0000313" key="5">
    <source>
        <dbReference type="EMBL" id="KAJ6253023.1"/>
    </source>
</evidence>
<evidence type="ECO:0000256" key="3">
    <source>
        <dbReference type="SAM" id="SignalP"/>
    </source>
</evidence>
<feature type="compositionally biased region" description="Low complexity" evidence="1">
    <location>
        <begin position="187"/>
        <end position="197"/>
    </location>
</feature>
<feature type="transmembrane region" description="Helical" evidence="2">
    <location>
        <begin position="611"/>
        <end position="632"/>
    </location>
</feature>
<dbReference type="PANTHER" id="PTHR11161">
    <property type="entry name" value="O-ACYLTRANSFERASE"/>
    <property type="match status" value="1"/>
</dbReference>
<keyword evidence="2" id="KW-1133">Transmembrane helix</keyword>
<evidence type="ECO:0000313" key="6">
    <source>
        <dbReference type="Proteomes" id="UP001150062"/>
    </source>
</evidence>
<feature type="chain" id="PRO_5046064955" evidence="3">
    <location>
        <begin position="23"/>
        <end position="652"/>
    </location>
</feature>
<organism evidence="5 6">
    <name type="scientific">Anaeramoeba flamelloides</name>
    <dbReference type="NCBI Taxonomy" id="1746091"/>
    <lineage>
        <taxon>Eukaryota</taxon>
        <taxon>Metamonada</taxon>
        <taxon>Anaeramoebidae</taxon>
        <taxon>Anaeramoeba</taxon>
    </lineage>
</organism>
<feature type="transmembrane region" description="Helical" evidence="2">
    <location>
        <begin position="133"/>
        <end position="157"/>
    </location>
</feature>
<evidence type="ECO:0000256" key="1">
    <source>
        <dbReference type="SAM" id="MobiDB-lite"/>
    </source>
</evidence>
<feature type="transmembrane region" description="Helical" evidence="2">
    <location>
        <begin position="396"/>
        <end position="417"/>
    </location>
</feature>
<protein>
    <submittedName>
        <fullName evidence="5">O-acyltransferase</fullName>
    </submittedName>
</protein>
<dbReference type="InterPro" id="IPR002656">
    <property type="entry name" value="Acyl_transf_3_dom"/>
</dbReference>
<dbReference type="PANTHER" id="PTHR11161:SF0">
    <property type="entry name" value="O-ACYLTRANSFERASE LIKE PROTEIN"/>
    <property type="match status" value="1"/>
</dbReference>
<proteinExistence type="predicted"/>
<feature type="transmembrane region" description="Helical" evidence="2">
    <location>
        <begin position="332"/>
        <end position="352"/>
    </location>
</feature>
<feature type="transmembrane region" description="Helical" evidence="2">
    <location>
        <begin position="284"/>
        <end position="312"/>
    </location>
</feature>
<feature type="transmembrane region" description="Helical" evidence="2">
    <location>
        <begin position="543"/>
        <end position="561"/>
    </location>
</feature>
<feature type="transmembrane region" description="Helical" evidence="2">
    <location>
        <begin position="573"/>
        <end position="596"/>
    </location>
</feature>
<evidence type="ECO:0000259" key="4">
    <source>
        <dbReference type="Pfam" id="PF01757"/>
    </source>
</evidence>
<keyword evidence="2" id="KW-0472">Membrane</keyword>
<name>A0ABQ8Z816_9EUKA</name>
<keyword evidence="3" id="KW-0732">Signal</keyword>
<accession>A0ABQ8Z816</accession>
<comment type="caution">
    <text evidence="5">The sequence shown here is derived from an EMBL/GenBank/DDBJ whole genome shotgun (WGS) entry which is preliminary data.</text>
</comment>
<sequence>MKTINSFFVFFLILFFFQSSFASEDCLAGIIAVFTNSTDPLDLQLSEATARKLGNYGDYDLCRELQAEKKARYCLLEGDMMYSPQIGICAPYVCNETSLAKAAKKLAPLLHIEVPGKIIADCSEPKKIDGGGIAYACVLCLIALFVVLGTSIQYFFIENRWVLFGEKHDAPQKEKQIQVNDNDEESSSLSGFVTSSSSLSESKPILKNENTKSKFESNPFSIFLLQFSLIKNLRRLNFYNPNSFHILDSIRTISMFWIVLGHQYEFLRFTTKRPEVFNQWVKEFPYQIIGGAEFAVDSFFFMSGFLVTYYIYKELKAKGKMNFLLYLVHRCLRLWPTMIFGILFAWKILYYMGSGPVFTTFQNRMDNTCKKYWWTDVLFINNYYPTDYESQCLGQLWYLANDFQMHFFTPLFVYVFIKSKKYSWILIGALFAGSFAYLISMTIIHNFPADPLTQDLDFHHLIYSKPYARLPAYLVGLCLALLLTYPKFQNLFTFKIKPLIRYAMYCAIFATTFALVFSTYGLMKSDGKSWNQAQNTIYVSFSKFFWAIAVGMIVFLALCNYGGPIKQILTHRVWAPLARLTYGVYVLHPSIIIWWIFNNRSSFFAYKIKMIWLYCAFLVFSYIASLIMNVMIESPFMNLEKLIFKRDKKKTN</sequence>